<dbReference type="KEGG" id="pcam:HNE05_11410"/>
<dbReference type="RefSeq" id="WP_173208373.1">
    <property type="nucleotide sequence ID" value="NZ_CP053697.2"/>
</dbReference>
<dbReference type="InterPro" id="IPR025461">
    <property type="entry name" value="ABA4-like"/>
</dbReference>
<accession>A0A6M8FI12</accession>
<keyword evidence="3" id="KW-1185">Reference proteome</keyword>
<organism evidence="2 3">
    <name type="scientific">Aquipseudomonas campi</name>
    <dbReference type="NCBI Taxonomy" id="2731681"/>
    <lineage>
        <taxon>Bacteria</taxon>
        <taxon>Pseudomonadati</taxon>
        <taxon>Pseudomonadota</taxon>
        <taxon>Gammaproteobacteria</taxon>
        <taxon>Pseudomonadales</taxon>
        <taxon>Pseudomonadaceae</taxon>
        <taxon>Aquipseudomonas</taxon>
    </lineage>
</organism>
<protein>
    <submittedName>
        <fullName evidence="2">DUF4281 domain-containing protein</fullName>
    </submittedName>
</protein>
<evidence type="ECO:0000256" key="1">
    <source>
        <dbReference type="SAM" id="Phobius"/>
    </source>
</evidence>
<keyword evidence="1" id="KW-1133">Transmembrane helix</keyword>
<dbReference type="AlphaFoldDB" id="A0A6M8FI12"/>
<dbReference type="EMBL" id="CP053697">
    <property type="protein sequence ID" value="QKE63932.1"/>
    <property type="molecule type" value="Genomic_DNA"/>
</dbReference>
<dbReference type="Proteomes" id="UP000501379">
    <property type="component" value="Chromosome"/>
</dbReference>
<name>A0A6M8FI12_9GAMM</name>
<keyword evidence="1" id="KW-0812">Transmembrane</keyword>
<evidence type="ECO:0000313" key="2">
    <source>
        <dbReference type="EMBL" id="QKE63932.1"/>
    </source>
</evidence>
<dbReference type="Pfam" id="PF14108">
    <property type="entry name" value="ABA4-like"/>
    <property type="match status" value="1"/>
</dbReference>
<evidence type="ECO:0000313" key="3">
    <source>
        <dbReference type="Proteomes" id="UP000501379"/>
    </source>
</evidence>
<feature type="transmembrane region" description="Helical" evidence="1">
    <location>
        <begin position="7"/>
        <end position="28"/>
    </location>
</feature>
<feature type="transmembrane region" description="Helical" evidence="1">
    <location>
        <begin position="114"/>
        <end position="137"/>
    </location>
</feature>
<reference evidence="2" key="1">
    <citation type="submission" date="2020-07" db="EMBL/GenBank/DDBJ databases">
        <title>Nitrate ammonifying Pseudomonas campi sp. nov. isolated from German agricultural grassland.</title>
        <authorList>
            <person name="Timsy T."/>
            <person name="Ulrich A."/>
            <person name="Spanner T."/>
            <person name="Foesel B."/>
            <person name="Kolb S."/>
            <person name="Horn M.A."/>
            <person name="Behrendt U."/>
        </authorList>
    </citation>
    <scope>NUCLEOTIDE SEQUENCE</scope>
    <source>
        <strain evidence="2">S1-A32-2</strain>
    </source>
</reference>
<sequence>MAPLKPLFTLSSVIALLGWLALVLLPGWAHTDALLLWGIVVLLVLIYAWLLAVALHQRPEPGTGRPGFFSLAGVLSLLRQPTAALAAWVHILAFDLMVGLYIRHEGALAGISHWALLPCYVLTLMFGPLGLLAFLLLRLIY</sequence>
<feature type="transmembrane region" description="Helical" evidence="1">
    <location>
        <begin position="34"/>
        <end position="55"/>
    </location>
</feature>
<keyword evidence="1" id="KW-0472">Membrane</keyword>
<gene>
    <name evidence="2" type="ORF">HNE05_11410</name>
</gene>
<proteinExistence type="predicted"/>